<dbReference type="PANTHER" id="PTHR43384:SF6">
    <property type="entry name" value="SEPTUM SITE-DETERMINING PROTEIN MIND HOMOLOG, CHLOROPLASTIC"/>
    <property type="match status" value="1"/>
</dbReference>
<dbReference type="GO" id="GO:0009898">
    <property type="term" value="C:cytoplasmic side of plasma membrane"/>
    <property type="evidence" value="ECO:0007669"/>
    <property type="project" value="TreeGrafter"/>
</dbReference>
<keyword evidence="1" id="KW-0547">Nucleotide-binding</keyword>
<dbReference type="InterPro" id="IPR027417">
    <property type="entry name" value="P-loop_NTPase"/>
</dbReference>
<dbReference type="Proteomes" id="UP000197424">
    <property type="component" value="Chromosome"/>
</dbReference>
<dbReference type="InterPro" id="IPR011006">
    <property type="entry name" value="CheY-like_superfamily"/>
</dbReference>
<protein>
    <submittedName>
        <fullName evidence="4">P-loop NTPase</fullName>
    </submittedName>
    <submittedName>
        <fullName evidence="3">Pilus assembly protein CpaE</fullName>
    </submittedName>
</protein>
<reference evidence="3" key="1">
    <citation type="journal article" date="2017" name="J. Antimicrob. Chemother.">
        <title>Emergence and genomic analysis of MDR Laribacter hongkongensis strain HLGZ1 from Guangzhou, China.</title>
        <authorList>
            <person name="Wu H.K."/>
            <person name="Chen J.H."/>
            <person name="Yang L."/>
            <person name="Li A.R."/>
            <person name="Su D.H."/>
            <person name="Lin Y.P."/>
            <person name="Chen D.Q."/>
        </authorList>
    </citation>
    <scope>NUCLEOTIDE SEQUENCE</scope>
    <source>
        <strain evidence="3">HLGZ1</strain>
    </source>
</reference>
<accession>A0A248LJW3</accession>
<keyword evidence="2" id="KW-0067">ATP-binding</keyword>
<dbReference type="Gene3D" id="3.40.50.300">
    <property type="entry name" value="P-loop containing nucleotide triphosphate hydrolases"/>
    <property type="match status" value="1"/>
</dbReference>
<dbReference type="GO" id="GO:0051782">
    <property type="term" value="P:negative regulation of cell division"/>
    <property type="evidence" value="ECO:0007669"/>
    <property type="project" value="TreeGrafter"/>
</dbReference>
<dbReference type="SUPFAM" id="SSF52540">
    <property type="entry name" value="P-loop containing nucleoside triphosphate hydrolases"/>
    <property type="match status" value="1"/>
</dbReference>
<dbReference type="GO" id="GO:0005829">
    <property type="term" value="C:cytosol"/>
    <property type="evidence" value="ECO:0007669"/>
    <property type="project" value="TreeGrafter"/>
</dbReference>
<dbReference type="EMBL" id="JAJAXM010000003">
    <property type="protein sequence ID" value="MCG9024718.1"/>
    <property type="molecule type" value="Genomic_DNA"/>
</dbReference>
<dbReference type="RefSeq" id="WP_088861089.1">
    <property type="nucleotide sequence ID" value="NZ_CP022115.1"/>
</dbReference>
<dbReference type="SUPFAM" id="SSF52172">
    <property type="entry name" value="CheY-like"/>
    <property type="match status" value="1"/>
</dbReference>
<evidence type="ECO:0000256" key="1">
    <source>
        <dbReference type="ARBA" id="ARBA00022741"/>
    </source>
</evidence>
<dbReference type="GO" id="GO:0016887">
    <property type="term" value="F:ATP hydrolysis activity"/>
    <property type="evidence" value="ECO:0007669"/>
    <property type="project" value="TreeGrafter"/>
</dbReference>
<dbReference type="Gene3D" id="3.40.50.2300">
    <property type="match status" value="1"/>
</dbReference>
<dbReference type="GO" id="GO:0005524">
    <property type="term" value="F:ATP binding"/>
    <property type="evidence" value="ECO:0007669"/>
    <property type="project" value="UniProtKB-KW"/>
</dbReference>
<proteinExistence type="predicted"/>
<evidence type="ECO:0000313" key="6">
    <source>
        <dbReference type="Proteomes" id="UP001200247"/>
    </source>
</evidence>
<dbReference type="Proteomes" id="UP001200247">
    <property type="component" value="Unassembled WGS sequence"/>
</dbReference>
<dbReference type="InterPro" id="IPR050625">
    <property type="entry name" value="ParA/MinD_ATPase"/>
</dbReference>
<gene>
    <name evidence="3" type="primary">cpaE</name>
    <name evidence="4" type="ORF">LH440_02135</name>
    <name evidence="3" type="ORF">LHGZ1_2239</name>
</gene>
<reference evidence="3" key="3">
    <citation type="submission" date="2017-06" db="EMBL/GenBank/DDBJ databases">
        <authorList>
            <person name="Kim H.J."/>
            <person name="Triplett B.A."/>
        </authorList>
    </citation>
    <scope>NUCLEOTIDE SEQUENCE</scope>
    <source>
        <strain evidence="3">HLGZ1</strain>
    </source>
</reference>
<dbReference type="OrthoDB" id="8595957at2"/>
<evidence type="ECO:0000313" key="5">
    <source>
        <dbReference type="Proteomes" id="UP000197424"/>
    </source>
</evidence>
<evidence type="ECO:0000256" key="2">
    <source>
        <dbReference type="ARBA" id="ARBA00022840"/>
    </source>
</evidence>
<dbReference type="EMBL" id="CP022115">
    <property type="protein sequence ID" value="ASJ25070.1"/>
    <property type="molecule type" value="Genomic_DNA"/>
</dbReference>
<sequence>MSLLEKLRPSAAQQDNRADFVAFLGDDDSVEIMKRYVSQRLLPHAHVVRGNVDSAIQFLQAQEQPPVQLLIDISTSETPLSELARLADTCEPSIEVYVIGSRNDVGLYRSLLQLGVRDYLVKPLTVDLLTRILEKNGPSPNQTRTGKVISLTGSRGGVGVSTITTHLGHYLAHAVQRRVALVDLHLHGGTLNIQLGLESNNGLLDVLQNVHRLDTQYMERTLVNHSSRLSVLSASIELDRALTIRPGAVGDLIDVLKQHFHYVLVDTPPAGTGNGHLTLEALNHSKVVYVVADHSIHTARHVPELLNYAGLRESEPAVSLLLNQPAPLTPAHVSPADLAIACKREALLSLPYDALAVVMAENLGEPLPVKSPFAQAVARLGNDLSGTGGDTLATATTGSWLTRWQRLIPRKG</sequence>
<name>A0A248LJW3_9NEIS</name>
<organism evidence="3 5">
    <name type="scientific">Laribacter hongkongensis</name>
    <dbReference type="NCBI Taxonomy" id="168471"/>
    <lineage>
        <taxon>Bacteria</taxon>
        <taxon>Pseudomonadati</taxon>
        <taxon>Pseudomonadota</taxon>
        <taxon>Betaproteobacteria</taxon>
        <taxon>Neisseriales</taxon>
        <taxon>Aquaspirillaceae</taxon>
        <taxon>Laribacter</taxon>
    </lineage>
</organism>
<reference evidence="4 6" key="4">
    <citation type="submission" date="2021-10" db="EMBL/GenBank/DDBJ databases">
        <title>Whole-genome sequencing analysis of Laribacter hongkongensis: virulence gene profiles, carbohydrate-active enzyme prediction, and antimicrobial resistance characterization.</title>
        <authorList>
            <person name="Yuan P."/>
            <person name="Zhan Y."/>
            <person name="Chen D."/>
        </authorList>
    </citation>
    <scope>NUCLEOTIDE SEQUENCE [LARGE SCALE GENOMIC DNA]</scope>
    <source>
        <strain evidence="4 6">W67</strain>
    </source>
</reference>
<evidence type="ECO:0000313" key="3">
    <source>
        <dbReference type="EMBL" id="ASJ25070.1"/>
    </source>
</evidence>
<reference evidence="5" key="2">
    <citation type="submission" date="2017-06" db="EMBL/GenBank/DDBJ databases">
        <title>Whole genome sequence of Laribacter hongkongensis LHGZ1.</title>
        <authorList>
            <person name="Chen D."/>
            <person name="Wu H."/>
            <person name="Chen J."/>
        </authorList>
    </citation>
    <scope>NUCLEOTIDE SEQUENCE [LARGE SCALE GENOMIC DNA]</scope>
    <source>
        <strain evidence="5">LHGZ1</strain>
    </source>
</reference>
<dbReference type="AlphaFoldDB" id="A0A248LJW3"/>
<dbReference type="InterPro" id="IPR033756">
    <property type="entry name" value="YlxH/NBP35"/>
</dbReference>
<evidence type="ECO:0000313" key="4">
    <source>
        <dbReference type="EMBL" id="MCG9024718.1"/>
    </source>
</evidence>
<dbReference type="PANTHER" id="PTHR43384">
    <property type="entry name" value="SEPTUM SITE-DETERMINING PROTEIN MIND HOMOLOG, CHLOROPLASTIC-RELATED"/>
    <property type="match status" value="1"/>
</dbReference>
<dbReference type="Pfam" id="PF10609">
    <property type="entry name" value="ParA"/>
    <property type="match status" value="1"/>
</dbReference>